<keyword evidence="2" id="KW-1185">Reference proteome</keyword>
<comment type="caution">
    <text evidence="1">The sequence shown here is derived from an EMBL/GenBank/DDBJ whole genome shotgun (WGS) entry which is preliminary data.</text>
</comment>
<sequence length="152" mass="18133">MATESMDYKDKGFITSDIFMQLALYYIHEEFKKDQYTFIRKEVLTDYHLTVINGQMGGWFAFLWDPYISNASEEQTMVEILQIVKTKVYHKGTNITLTELQAIPTVDGDFKIFYNKPFPTSELIKMLDALIQMLEGDWEYEDYDMHIDYYYF</sequence>
<proteinExistence type="predicted"/>
<name>A0A1B8ZBF7_9FLAO</name>
<dbReference type="Proteomes" id="UP000092651">
    <property type="component" value="Unassembled WGS sequence"/>
</dbReference>
<dbReference type="EMBL" id="MAYH01000048">
    <property type="protein sequence ID" value="OCA68932.1"/>
    <property type="molecule type" value="Genomic_DNA"/>
</dbReference>
<evidence type="ECO:0000313" key="2">
    <source>
        <dbReference type="Proteomes" id="UP000092651"/>
    </source>
</evidence>
<organism evidence="1 2">
    <name type="scientific">Chryseobacterium artocarpi</name>
    <dbReference type="NCBI Taxonomy" id="1414727"/>
    <lineage>
        <taxon>Bacteria</taxon>
        <taxon>Pseudomonadati</taxon>
        <taxon>Bacteroidota</taxon>
        <taxon>Flavobacteriia</taxon>
        <taxon>Flavobacteriales</taxon>
        <taxon>Weeksellaceae</taxon>
        <taxon>Chryseobacterium group</taxon>
        <taxon>Chryseobacterium</taxon>
    </lineage>
</organism>
<dbReference type="OrthoDB" id="1256404at2"/>
<gene>
    <name evidence="1" type="ORF">BBI01_17085</name>
</gene>
<evidence type="ECO:0000313" key="1">
    <source>
        <dbReference type="EMBL" id="OCA68932.1"/>
    </source>
</evidence>
<dbReference type="AlphaFoldDB" id="A0A1B8ZBF7"/>
<protein>
    <submittedName>
        <fullName evidence="1">Uncharacterized protein</fullName>
    </submittedName>
</protein>
<dbReference type="RefSeq" id="WP_065396032.1">
    <property type="nucleotide sequence ID" value="NZ_MAYH01000048.1"/>
</dbReference>
<reference evidence="1 2" key="1">
    <citation type="submission" date="2016-07" db="EMBL/GenBank/DDBJ databases">
        <authorList>
            <person name="Jeong J.-J."/>
            <person name="Kim D.W."/>
            <person name="Sang M.K."/>
            <person name="Choi I.-G."/>
            <person name="Kim K.D."/>
        </authorList>
    </citation>
    <scope>NUCLEOTIDE SEQUENCE [LARGE SCALE GENOMIC DNA]</scope>
    <source>
        <strain evidence="1 2">UTM-3</strain>
    </source>
</reference>
<accession>A0A1B8ZBF7</accession>